<feature type="coiled-coil region" evidence="1">
    <location>
        <begin position="106"/>
        <end position="133"/>
    </location>
</feature>
<name>A0ABD3NTV5_9STRA</name>
<dbReference type="PANTHER" id="PTHR18950">
    <property type="entry name" value="PROGESTERONE-INDUCED BLOCKING FACTOR 1"/>
    <property type="match status" value="1"/>
</dbReference>
<evidence type="ECO:0000313" key="2">
    <source>
        <dbReference type="EMBL" id="KAL3778829.1"/>
    </source>
</evidence>
<sequence>MNAFACGISLRHILGTRRIKMALEDFACDSSPVNQNDEGSTSDLDITVLSLPRSFDDTLFLDLYKDLSSEGQTNKNCTSSNAQNPECTTTHTLPLSCEEDNAHDTGMDIKMRLRQLHAENKELKEKVRMYDSLKVLYSKRMTEIETMSTKLRESASLSESCDLREKQPQQQALDLKKNNNLIDLDRAQHEIELLVRRAEAAEKQCEDTAAELKGLQKKHARLISRHAAEQDDLKSKIESEIARIRQETNEDIISSRSTQKESFARETKLLCDARDYAMEQVNLLQKELKEVRKDRQTKEVETCEITNELESQLANARSDLKLKSCELSTIQAFHDRLAEEVKHYKKETEKNKQALSTIQIDYIKLEQESVIERSKLEEIIRQKDEALKAYEHDDLLICDHHSRPHNADSSIISDRKSLIRNSVALAKKCRELQSLLKKANDDLSVEKVKNETLGRHAENNKQLYQDLTRQSHNNASAYILSAVKERDQEIYCLNKKIHALFDETHTLRKDRDNVLSKLTEILERRDKLDDMKALVEEGMKQMKMMPVKTDKFAAFGCHYGSKVDTIEEGEDLLDHIVYHKKSTN</sequence>
<feature type="coiled-coil region" evidence="1">
    <location>
        <begin position="274"/>
        <end position="301"/>
    </location>
</feature>
<dbReference type="PANTHER" id="PTHR18950:SF0">
    <property type="entry name" value="PROGESTERONE IMMUNOMODULATORY BINDING FACTOR 1"/>
    <property type="match status" value="1"/>
</dbReference>
<organism evidence="2 3">
    <name type="scientific">Cyclotella cryptica</name>
    <dbReference type="NCBI Taxonomy" id="29204"/>
    <lineage>
        <taxon>Eukaryota</taxon>
        <taxon>Sar</taxon>
        <taxon>Stramenopiles</taxon>
        <taxon>Ochrophyta</taxon>
        <taxon>Bacillariophyta</taxon>
        <taxon>Coscinodiscophyceae</taxon>
        <taxon>Thalassiosirophycidae</taxon>
        <taxon>Stephanodiscales</taxon>
        <taxon>Stephanodiscaceae</taxon>
        <taxon>Cyclotella</taxon>
    </lineage>
</organism>
<reference evidence="2 3" key="1">
    <citation type="journal article" date="2020" name="G3 (Bethesda)">
        <title>Improved Reference Genome for Cyclotella cryptica CCMP332, a Model for Cell Wall Morphogenesis, Salinity Adaptation, and Lipid Production in Diatoms (Bacillariophyta).</title>
        <authorList>
            <person name="Roberts W.R."/>
            <person name="Downey K.M."/>
            <person name="Ruck E.C."/>
            <person name="Traller J.C."/>
            <person name="Alverson A.J."/>
        </authorList>
    </citation>
    <scope>NUCLEOTIDE SEQUENCE [LARGE SCALE GENOMIC DNA]</scope>
    <source>
        <strain evidence="2 3">CCMP332</strain>
    </source>
</reference>
<dbReference type="EMBL" id="JABMIG020000417">
    <property type="protein sequence ID" value="KAL3778829.1"/>
    <property type="molecule type" value="Genomic_DNA"/>
</dbReference>
<evidence type="ECO:0000256" key="1">
    <source>
        <dbReference type="SAM" id="Coils"/>
    </source>
</evidence>
<feature type="coiled-coil region" evidence="1">
    <location>
        <begin position="184"/>
        <end position="250"/>
    </location>
</feature>
<keyword evidence="1" id="KW-0175">Coiled coil</keyword>
<protein>
    <submittedName>
        <fullName evidence="2">Uncharacterized protein</fullName>
    </submittedName>
</protein>
<proteinExistence type="predicted"/>
<evidence type="ECO:0000313" key="3">
    <source>
        <dbReference type="Proteomes" id="UP001516023"/>
    </source>
</evidence>
<dbReference type="AlphaFoldDB" id="A0ABD3NTV5"/>
<gene>
    <name evidence="2" type="ORF">HJC23_002886</name>
</gene>
<keyword evidence="3" id="KW-1185">Reference proteome</keyword>
<dbReference type="Proteomes" id="UP001516023">
    <property type="component" value="Unassembled WGS sequence"/>
</dbReference>
<comment type="caution">
    <text evidence="2">The sequence shown here is derived from an EMBL/GenBank/DDBJ whole genome shotgun (WGS) entry which is preliminary data.</text>
</comment>
<dbReference type="InterPro" id="IPR026205">
    <property type="entry name" value="PIBF1"/>
</dbReference>
<accession>A0ABD3NTV5</accession>